<evidence type="ECO:0000313" key="2">
    <source>
        <dbReference type="EMBL" id="OCI32440.1"/>
    </source>
</evidence>
<gene>
    <name evidence="2" type="ORF">OERS_08420</name>
    <name evidence="1" type="ORF">OJAG_22390</name>
</gene>
<dbReference type="RefSeq" id="WP_068624671.1">
    <property type="nucleotide sequence ID" value="NZ_LRIE01000074.1"/>
</dbReference>
<dbReference type="EMBL" id="LRIE01000074">
    <property type="protein sequence ID" value="KZM35075.1"/>
    <property type="molecule type" value="Genomic_DNA"/>
</dbReference>
<evidence type="ECO:0000313" key="1">
    <source>
        <dbReference type="EMBL" id="KZM35075.1"/>
    </source>
</evidence>
<proteinExistence type="predicted"/>
<dbReference type="AlphaFoldDB" id="A0A163RCT5"/>
<name>A0A163RCT5_9CELL</name>
<comment type="caution">
    <text evidence="1">The sequence shown here is derived from an EMBL/GenBank/DDBJ whole genome shotgun (WGS) entry which is preliminary data.</text>
</comment>
<dbReference type="Pfam" id="PF06078">
    <property type="entry name" value="DUF937"/>
    <property type="match status" value="1"/>
</dbReference>
<sequence length="184" mass="17767">MASIDDLLSAIPLDQLAGRLGVDEATAQQAVTTALPALIGGLQANAQDPAGAASLRKALGQHSPSLVEGGVNLDDVDTADGEKIVRNIFGSNEEQVVAELADKSGTQSNVLASILPALAPIALSFLAKQLGGKSEQPAGTQEAAGGGGIGDLLGGLLGGGQGGSGGGLGSILGGLGGLLGGGKR</sequence>
<dbReference type="STRING" id="43678.OJAG_22390"/>
<accession>A0A163RCT5</accession>
<dbReference type="PATRIC" id="fig|43678.3.peg.2337"/>
<dbReference type="Proteomes" id="UP000093412">
    <property type="component" value="Unassembled WGS sequence"/>
</dbReference>
<protein>
    <recommendedName>
        <fullName evidence="5">DUF937 domain-containing protein</fullName>
    </recommendedName>
</protein>
<dbReference type="Proteomes" id="UP000076447">
    <property type="component" value="Unassembled WGS sequence"/>
</dbReference>
<dbReference type="InterPro" id="IPR009282">
    <property type="entry name" value="DUF937"/>
</dbReference>
<reference evidence="2 4" key="2">
    <citation type="submission" date="2016-06" db="EMBL/GenBank/DDBJ databases">
        <title>Genome sequence of Oerskovia enterophila DSM 43852.</title>
        <authorList>
            <person name="Poehlein A."/>
            <person name="Jag V."/>
            <person name="Bengelsdorf F.R."/>
            <person name="Daniel R."/>
            <person name="Duerre P."/>
        </authorList>
    </citation>
    <scope>NUCLEOTIDE SEQUENCE [LARGE SCALE GENOMIC DNA]</scope>
    <source>
        <strain evidence="2 4">DSM 43852</strain>
    </source>
</reference>
<evidence type="ECO:0000313" key="4">
    <source>
        <dbReference type="Proteomes" id="UP000093412"/>
    </source>
</evidence>
<evidence type="ECO:0000313" key="3">
    <source>
        <dbReference type="Proteomes" id="UP000076447"/>
    </source>
</evidence>
<dbReference type="EMBL" id="MAQA01000006">
    <property type="protein sequence ID" value="OCI32440.1"/>
    <property type="molecule type" value="Genomic_DNA"/>
</dbReference>
<organism evidence="1 3">
    <name type="scientific">Oerskovia enterophila</name>
    <dbReference type="NCBI Taxonomy" id="43678"/>
    <lineage>
        <taxon>Bacteria</taxon>
        <taxon>Bacillati</taxon>
        <taxon>Actinomycetota</taxon>
        <taxon>Actinomycetes</taxon>
        <taxon>Micrococcales</taxon>
        <taxon>Cellulomonadaceae</taxon>
        <taxon>Oerskovia</taxon>
    </lineage>
</organism>
<evidence type="ECO:0008006" key="5">
    <source>
        <dbReference type="Google" id="ProtNLM"/>
    </source>
</evidence>
<keyword evidence="4" id="KW-1185">Reference proteome</keyword>
<dbReference type="OrthoDB" id="3577641at2"/>
<reference evidence="1 3" key="1">
    <citation type="submission" date="2016-01" db="EMBL/GenBank/DDBJ databases">
        <title>Genome sequence of Oerskovia enterophila VJag, an agar and cellulose degrading bacterium.</title>
        <authorList>
            <person name="Poehlein A."/>
            <person name="Jag V."/>
            <person name="Bengelsdorf F."/>
            <person name="Duerre P."/>
            <person name="Daniel R."/>
        </authorList>
    </citation>
    <scope>NUCLEOTIDE SEQUENCE [LARGE SCALE GENOMIC DNA]</scope>
    <source>
        <strain evidence="1 3">VJag</strain>
    </source>
</reference>